<organism evidence="1 2">
    <name type="scientific">Acinetobacter bohemicus</name>
    <dbReference type="NCBI Taxonomy" id="1435036"/>
    <lineage>
        <taxon>Bacteria</taxon>
        <taxon>Pseudomonadati</taxon>
        <taxon>Pseudomonadota</taxon>
        <taxon>Gammaproteobacteria</taxon>
        <taxon>Moraxellales</taxon>
        <taxon>Moraxellaceae</taxon>
        <taxon>Acinetobacter</taxon>
    </lineage>
</organism>
<accession>A0A1I6VDP0</accession>
<sequence length="270" mass="30931">MINADFEDSFDDFEQQEVTRIPQHEKGKQLGQSILKDADQYLQSMSAAEHKHLIQMLKGLATNEAYFDVLANQLDQPVDSKVANDALNLVHIWTLINQHESNVDFNLLDVIQTDYFQAELLQAFDALEIGDNKAQRRLVIQEIFKLYEMQCFAGCIPLLYAQLEGLLTDVLIAKGYLKQNHTKFMDVYKVVPGLKGHEIKSLWHKSKIACELNVYFAELDAYKMDSSSTVTMTRHNIVHGTDVAHFTQERSFVLFIWLFSATSFMSTLKS</sequence>
<protein>
    <submittedName>
        <fullName evidence="1">Uncharacterized protein</fullName>
    </submittedName>
</protein>
<dbReference type="Proteomes" id="UP000182827">
    <property type="component" value="Unassembled WGS sequence"/>
</dbReference>
<dbReference type="EMBL" id="FOZU01000024">
    <property type="protein sequence ID" value="SFT11761.1"/>
    <property type="molecule type" value="Genomic_DNA"/>
</dbReference>
<keyword evidence="2" id="KW-1185">Reference proteome</keyword>
<gene>
    <name evidence="1" type="ORF">SAMN05444586_102434</name>
</gene>
<reference evidence="2" key="1">
    <citation type="submission" date="2016-10" db="EMBL/GenBank/DDBJ databases">
        <authorList>
            <person name="Varghese N."/>
            <person name="Submissions S."/>
        </authorList>
    </citation>
    <scope>NUCLEOTIDE SEQUENCE [LARGE SCALE GENOMIC DNA]</scope>
    <source>
        <strain evidence="2">ANC 5076</strain>
    </source>
</reference>
<dbReference type="AlphaFoldDB" id="A0A1I6VDP0"/>
<evidence type="ECO:0000313" key="2">
    <source>
        <dbReference type="Proteomes" id="UP000182827"/>
    </source>
</evidence>
<proteinExistence type="predicted"/>
<name>A0A1I6VDP0_9GAMM</name>
<evidence type="ECO:0000313" key="1">
    <source>
        <dbReference type="EMBL" id="SFT11761.1"/>
    </source>
</evidence>